<protein>
    <recommendedName>
        <fullName evidence="5">DUF19 domain-containing protein</fullName>
    </recommendedName>
</protein>
<dbReference type="AlphaFoldDB" id="A0A8S1EBZ8"/>
<evidence type="ECO:0000256" key="2">
    <source>
        <dbReference type="SAM" id="SignalP"/>
    </source>
</evidence>
<keyword evidence="4" id="KW-1185">Reference proteome</keyword>
<dbReference type="EMBL" id="CADEPM010000002">
    <property type="protein sequence ID" value="CAB3401188.1"/>
    <property type="molecule type" value="Genomic_DNA"/>
</dbReference>
<feature type="chain" id="PRO_5035895182" description="DUF19 domain-containing protein" evidence="2">
    <location>
        <begin position="20"/>
        <end position="258"/>
    </location>
</feature>
<feature type="region of interest" description="Disordered" evidence="1">
    <location>
        <begin position="51"/>
        <end position="71"/>
    </location>
</feature>
<gene>
    <name evidence="3" type="ORF">CBOVIS_LOCUS3972</name>
</gene>
<comment type="caution">
    <text evidence="3">The sequence shown here is derived from an EMBL/GenBank/DDBJ whole genome shotgun (WGS) entry which is preliminary data.</text>
</comment>
<dbReference type="OrthoDB" id="5853760at2759"/>
<evidence type="ECO:0000313" key="3">
    <source>
        <dbReference type="EMBL" id="CAB3401188.1"/>
    </source>
</evidence>
<reference evidence="3 4" key="1">
    <citation type="submission" date="2020-04" db="EMBL/GenBank/DDBJ databases">
        <authorList>
            <person name="Laetsch R D."/>
            <person name="Stevens L."/>
            <person name="Kumar S."/>
            <person name="Blaxter L. M."/>
        </authorList>
    </citation>
    <scope>NUCLEOTIDE SEQUENCE [LARGE SCALE GENOMIC DNA]</scope>
</reference>
<feature type="signal peptide" evidence="2">
    <location>
        <begin position="1"/>
        <end position="19"/>
    </location>
</feature>
<dbReference type="Proteomes" id="UP000494206">
    <property type="component" value="Unassembled WGS sequence"/>
</dbReference>
<sequence length="258" mass="29632">MRIPGLIIIFLIIPAISETITFRTEEEQGRFLEALKKREYDLFQEEMKRESERRGQRFTGVALDHPTPGSNDYSNMLPEELRPPSQKHHRPEALTATEADVVNEFGENDNWCFACVTPITKMKPELRRSIRNLLEMRRTTYPINLVSDDCLSARNTSKLKKQKCSFKYCQTLSVVDREAARSFVIRGCAEHFGAVNVEEFEKKSDYSCEMLHEGLEVKECICKTAKYCNAGWNKRSASSSGAPTIIMIIFLLPCLIFF</sequence>
<organism evidence="3 4">
    <name type="scientific">Caenorhabditis bovis</name>
    <dbReference type="NCBI Taxonomy" id="2654633"/>
    <lineage>
        <taxon>Eukaryota</taxon>
        <taxon>Metazoa</taxon>
        <taxon>Ecdysozoa</taxon>
        <taxon>Nematoda</taxon>
        <taxon>Chromadorea</taxon>
        <taxon>Rhabditida</taxon>
        <taxon>Rhabditina</taxon>
        <taxon>Rhabditomorpha</taxon>
        <taxon>Rhabditoidea</taxon>
        <taxon>Rhabditidae</taxon>
        <taxon>Peloderinae</taxon>
        <taxon>Caenorhabditis</taxon>
    </lineage>
</organism>
<proteinExistence type="predicted"/>
<evidence type="ECO:0000256" key="1">
    <source>
        <dbReference type="SAM" id="MobiDB-lite"/>
    </source>
</evidence>
<evidence type="ECO:0000313" key="4">
    <source>
        <dbReference type="Proteomes" id="UP000494206"/>
    </source>
</evidence>
<evidence type="ECO:0008006" key="5">
    <source>
        <dbReference type="Google" id="ProtNLM"/>
    </source>
</evidence>
<keyword evidence="2" id="KW-0732">Signal</keyword>
<accession>A0A8S1EBZ8</accession>
<name>A0A8S1EBZ8_9PELO</name>